<dbReference type="PROSITE" id="PS50110">
    <property type="entry name" value="RESPONSE_REGULATORY"/>
    <property type="match status" value="1"/>
</dbReference>
<dbReference type="PRINTS" id="PR00344">
    <property type="entry name" value="BCTRLSENSOR"/>
</dbReference>
<keyword evidence="11 19" id="KW-1133">Transmembrane helix</keyword>
<keyword evidence="13 19" id="KW-0472">Membrane</keyword>
<evidence type="ECO:0000313" key="23">
    <source>
        <dbReference type="EMBL" id="ODA33785.1"/>
    </source>
</evidence>
<comment type="catalytic activity">
    <reaction evidence="1">
        <text>ATP + protein L-histidine = ADP + protein N-phospho-L-histidine.</text>
        <dbReference type="EC" id="2.7.13.3"/>
    </reaction>
</comment>
<evidence type="ECO:0000259" key="21">
    <source>
        <dbReference type="PROSITE" id="PS50110"/>
    </source>
</evidence>
<dbReference type="SMART" id="SM00448">
    <property type="entry name" value="REC"/>
    <property type="match status" value="1"/>
</dbReference>
<evidence type="ECO:0000256" key="12">
    <source>
        <dbReference type="ARBA" id="ARBA00023012"/>
    </source>
</evidence>
<keyword evidence="8" id="KW-0547">Nucleotide-binding</keyword>
<keyword evidence="4" id="KW-1003">Cell membrane</keyword>
<keyword evidence="5 17" id="KW-0597">Phosphoprotein</keyword>
<dbReference type="Pfam" id="PF00512">
    <property type="entry name" value="HisKA"/>
    <property type="match status" value="1"/>
</dbReference>
<sequence>MFALRTRLAVVLLICGTLILSLFGFLNYHHTKSRLMDDMDAEITALANRLKFRLPDTLRNGDYDSVIKDLESESNSRFVKKLEVIAERDKFRYATRETPLASGSDGAFQVRIFDLQFTEPGINTNVGSLFIYEDASLIKETLASEILTGVAQIFVLDVMIMFLIWKYARAITEIESRKNYLNTVIHSYQDGLLVLADNHQVITANDAATKIFDLPQIKPGEIKLADIIARVVPDSRAYFSQALYGLNNKQVSYQLETSGGKIIVQVRSTQITVGDELLQVAIIRDITEQHLDKIKVSKGAELFSAVKTLQDKFLISDDFHRSFREVLSILLKIGESNHGVILDVDSGEEKRLRVLAQTRLIANGYISSDFVDTVINEVMETRKATRNLQVAGLGGESKLVINTLCIPLYLSDELVGVVCLFDESTLYETELQQWIEPVLSSLSAMVHFVRQQNLNEMISAEMARAKEQAENANEAKTNFLAMMSHEIRTPMNGIVGMSNMLRETVLTKQQAYFVDTLLHSSNALLNIINDVLDLSKIEAGKMQLNIKPSDIEELVYESLMVFTAKTAEKHLRMHCSISPELPRKLDLDEVRFRQVVINLVGNAVKFTKQGAIEVNLNMVSVDGDNLLEMEVIDTGIGIPENRLEAIFDNFTQADNSASRTYQGTGLGLPLCRKLVGLMGGEIELESDEGVGSTFKVRIPINDVSGPDERLLSTFTPLPHEEIRRVYVASRDTKLFRVLHIYLTEFGFSVTQCGLPSTMPYQMLAGSLLFVDQELVDELSDAISEAGKTIIISHHGALDLYPHPCITSPIRPTDLYNTIVNGGIDKHVSPVSLDSSFEGMRVLVAEDHMVNQDLMTLILSSLGCATTVADNGRVALSKHRKQRFDMILMDCQMPEMDGFEATKRIREFDTETPIIAVTANAMTGDADRCLAFGMNAHLGKPFTKDQLIEMMKNFLPLRDQKNTGSQSGSEKNAPLPVVQQDMVISSQAIGCTSCEVDNMNEGRKINNATQIIDLKHLEQQIGEGIDILQILLGKYAATQSVDLESFRVALEEGNIDQARKVAHKMKGAAAMIGASAFAELCLSIEKHASNDIEDIEKYWSSLSEQANAIADEIEEIMSM</sequence>
<name>A0A1C3EKN0_9GAMM</name>
<dbReference type="SUPFAM" id="SSF47226">
    <property type="entry name" value="Histidine-containing phosphotransfer domain, HPT domain"/>
    <property type="match status" value="1"/>
</dbReference>
<dbReference type="CDD" id="cd17546">
    <property type="entry name" value="REC_hyHK_CKI1_RcsC-like"/>
    <property type="match status" value="1"/>
</dbReference>
<dbReference type="EMBL" id="LYBM01000013">
    <property type="protein sequence ID" value="ODA33785.1"/>
    <property type="molecule type" value="Genomic_DNA"/>
</dbReference>
<dbReference type="PROSITE" id="PS50894">
    <property type="entry name" value="HPT"/>
    <property type="match status" value="1"/>
</dbReference>
<evidence type="ECO:0000256" key="1">
    <source>
        <dbReference type="ARBA" id="ARBA00000085"/>
    </source>
</evidence>
<dbReference type="InterPro" id="IPR003661">
    <property type="entry name" value="HisK_dim/P_dom"/>
</dbReference>
<feature type="transmembrane region" description="Helical" evidence="19">
    <location>
        <begin position="6"/>
        <end position="26"/>
    </location>
</feature>
<feature type="modified residue" description="Phosphohistidine" evidence="16">
    <location>
        <position position="1062"/>
    </location>
</feature>
<evidence type="ECO:0000259" key="22">
    <source>
        <dbReference type="PROSITE" id="PS50894"/>
    </source>
</evidence>
<reference evidence="23 24" key="1">
    <citation type="submission" date="2016-05" db="EMBL/GenBank/DDBJ databases">
        <title>Genomic Taxonomy of the Vibrionaceae.</title>
        <authorList>
            <person name="Gomez-Gil B."/>
            <person name="Enciso-Ibarra J."/>
        </authorList>
    </citation>
    <scope>NUCLEOTIDE SEQUENCE [LARGE SCALE GENOMIC DNA]</scope>
    <source>
        <strain evidence="23 24">CAIM 1920</strain>
    </source>
</reference>
<keyword evidence="6" id="KW-0808">Transferase</keyword>
<evidence type="ECO:0000256" key="11">
    <source>
        <dbReference type="ARBA" id="ARBA00022989"/>
    </source>
</evidence>
<evidence type="ECO:0000256" key="2">
    <source>
        <dbReference type="ARBA" id="ARBA00004651"/>
    </source>
</evidence>
<dbReference type="Gene3D" id="1.20.120.160">
    <property type="entry name" value="HPT domain"/>
    <property type="match status" value="1"/>
</dbReference>
<evidence type="ECO:0000256" key="6">
    <source>
        <dbReference type="ARBA" id="ARBA00022679"/>
    </source>
</evidence>
<evidence type="ECO:0000256" key="14">
    <source>
        <dbReference type="ARBA" id="ARBA00064003"/>
    </source>
</evidence>
<comment type="subcellular location">
    <subcellularLocation>
        <location evidence="2">Cell membrane</location>
        <topology evidence="2">Multi-pass membrane protein</topology>
    </subcellularLocation>
</comment>
<evidence type="ECO:0000256" key="3">
    <source>
        <dbReference type="ARBA" id="ARBA00012438"/>
    </source>
</evidence>
<evidence type="ECO:0000256" key="16">
    <source>
        <dbReference type="PROSITE-ProRule" id="PRU00110"/>
    </source>
</evidence>
<dbReference type="SUPFAM" id="SSF52172">
    <property type="entry name" value="CheY-like"/>
    <property type="match status" value="1"/>
</dbReference>
<dbReference type="CDD" id="cd16922">
    <property type="entry name" value="HATPase_EvgS-ArcB-TorS-like"/>
    <property type="match status" value="1"/>
</dbReference>
<dbReference type="CDD" id="cd00130">
    <property type="entry name" value="PAS"/>
    <property type="match status" value="1"/>
</dbReference>
<evidence type="ECO:0000256" key="10">
    <source>
        <dbReference type="ARBA" id="ARBA00022840"/>
    </source>
</evidence>
<evidence type="ECO:0000256" key="9">
    <source>
        <dbReference type="ARBA" id="ARBA00022777"/>
    </source>
</evidence>
<dbReference type="SUPFAM" id="SSF47384">
    <property type="entry name" value="Homodimeric domain of signal transducing histidine kinase"/>
    <property type="match status" value="1"/>
</dbReference>
<dbReference type="InterPro" id="IPR035965">
    <property type="entry name" value="PAS-like_dom_sf"/>
</dbReference>
<evidence type="ECO:0000256" key="15">
    <source>
        <dbReference type="ARBA" id="ARBA00068150"/>
    </source>
</evidence>
<dbReference type="InterPro" id="IPR008207">
    <property type="entry name" value="Sig_transdc_His_kin_Hpt_dom"/>
</dbReference>
<dbReference type="Pfam" id="PF01627">
    <property type="entry name" value="Hpt"/>
    <property type="match status" value="1"/>
</dbReference>
<dbReference type="SUPFAM" id="SSF55874">
    <property type="entry name" value="ATPase domain of HSP90 chaperone/DNA topoisomerase II/histidine kinase"/>
    <property type="match status" value="1"/>
</dbReference>
<dbReference type="FunFam" id="3.30.565.10:FF:000010">
    <property type="entry name" value="Sensor histidine kinase RcsC"/>
    <property type="match status" value="1"/>
</dbReference>
<gene>
    <name evidence="23" type="ORF">A8L45_09150</name>
</gene>
<dbReference type="InterPro" id="IPR003594">
    <property type="entry name" value="HATPase_dom"/>
</dbReference>
<evidence type="ECO:0000256" key="5">
    <source>
        <dbReference type="ARBA" id="ARBA00022553"/>
    </source>
</evidence>
<dbReference type="InterPro" id="IPR036890">
    <property type="entry name" value="HATPase_C_sf"/>
</dbReference>
<evidence type="ECO:0000256" key="8">
    <source>
        <dbReference type="ARBA" id="ARBA00022741"/>
    </source>
</evidence>
<evidence type="ECO:0000256" key="19">
    <source>
        <dbReference type="SAM" id="Phobius"/>
    </source>
</evidence>
<dbReference type="RefSeq" id="WP_068901473.1">
    <property type="nucleotide sequence ID" value="NZ_JBHUIF010000015.1"/>
</dbReference>
<dbReference type="STRING" id="1080227.A8L45_09150"/>
<dbReference type="SMART" id="SM00387">
    <property type="entry name" value="HATPase_c"/>
    <property type="match status" value="1"/>
</dbReference>
<dbReference type="SUPFAM" id="SSF55785">
    <property type="entry name" value="PYP-like sensor domain (PAS domain)"/>
    <property type="match status" value="1"/>
</dbReference>
<dbReference type="EC" id="2.7.13.3" evidence="3"/>
<accession>A0A1C3EKN0</accession>
<keyword evidence="18" id="KW-0175">Coiled coil</keyword>
<dbReference type="PANTHER" id="PTHR45339:SF1">
    <property type="entry name" value="HYBRID SIGNAL TRANSDUCTION HISTIDINE KINASE J"/>
    <property type="match status" value="1"/>
</dbReference>
<evidence type="ECO:0000256" key="18">
    <source>
        <dbReference type="SAM" id="Coils"/>
    </source>
</evidence>
<evidence type="ECO:0000313" key="24">
    <source>
        <dbReference type="Proteomes" id="UP000094936"/>
    </source>
</evidence>
<feature type="domain" description="Histidine kinase" evidence="20">
    <location>
        <begin position="482"/>
        <end position="702"/>
    </location>
</feature>
<dbReference type="Gene3D" id="3.30.450.20">
    <property type="entry name" value="PAS domain"/>
    <property type="match status" value="1"/>
</dbReference>
<dbReference type="InterPro" id="IPR036641">
    <property type="entry name" value="HPT_dom_sf"/>
</dbReference>
<keyword evidence="24" id="KW-1185">Reference proteome</keyword>
<evidence type="ECO:0000256" key="4">
    <source>
        <dbReference type="ARBA" id="ARBA00022475"/>
    </source>
</evidence>
<feature type="coiled-coil region" evidence="18">
    <location>
        <begin position="455"/>
        <end position="482"/>
    </location>
</feature>
<comment type="subunit">
    <text evidence="14">At low DSF concentrations, interacts with RpfF.</text>
</comment>
<evidence type="ECO:0000259" key="20">
    <source>
        <dbReference type="PROSITE" id="PS50109"/>
    </source>
</evidence>
<dbReference type="SMART" id="SM00388">
    <property type="entry name" value="HisKA"/>
    <property type="match status" value="1"/>
</dbReference>
<dbReference type="InterPro" id="IPR000014">
    <property type="entry name" value="PAS"/>
</dbReference>
<feature type="domain" description="Response regulatory" evidence="21">
    <location>
        <begin position="840"/>
        <end position="954"/>
    </location>
</feature>
<dbReference type="InterPro" id="IPR004358">
    <property type="entry name" value="Sig_transdc_His_kin-like_C"/>
</dbReference>
<evidence type="ECO:0000256" key="13">
    <source>
        <dbReference type="ARBA" id="ARBA00023136"/>
    </source>
</evidence>
<dbReference type="Gene3D" id="3.30.565.10">
    <property type="entry name" value="Histidine kinase-like ATPase, C-terminal domain"/>
    <property type="match status" value="1"/>
</dbReference>
<dbReference type="InterPro" id="IPR036097">
    <property type="entry name" value="HisK_dim/P_sf"/>
</dbReference>
<keyword evidence="7 19" id="KW-0812">Transmembrane</keyword>
<dbReference type="Proteomes" id="UP000094936">
    <property type="component" value="Unassembled WGS sequence"/>
</dbReference>
<organism evidence="23 24">
    <name type="scientific">Veronia pacifica</name>
    <dbReference type="NCBI Taxonomy" id="1080227"/>
    <lineage>
        <taxon>Bacteria</taxon>
        <taxon>Pseudomonadati</taxon>
        <taxon>Pseudomonadota</taxon>
        <taxon>Gammaproteobacteria</taxon>
        <taxon>Vibrionales</taxon>
        <taxon>Vibrionaceae</taxon>
        <taxon>Veronia</taxon>
    </lineage>
</organism>
<dbReference type="Gene3D" id="1.10.287.130">
    <property type="match status" value="1"/>
</dbReference>
<dbReference type="InterPro" id="IPR005467">
    <property type="entry name" value="His_kinase_dom"/>
</dbReference>
<dbReference type="AlphaFoldDB" id="A0A1C3EKN0"/>
<dbReference type="InterPro" id="IPR011006">
    <property type="entry name" value="CheY-like_superfamily"/>
</dbReference>
<dbReference type="InterPro" id="IPR001789">
    <property type="entry name" value="Sig_transdc_resp-reg_receiver"/>
</dbReference>
<dbReference type="OrthoDB" id="9810730at2"/>
<evidence type="ECO:0000256" key="17">
    <source>
        <dbReference type="PROSITE-ProRule" id="PRU00169"/>
    </source>
</evidence>
<keyword evidence="10" id="KW-0067">ATP-binding</keyword>
<dbReference type="FunFam" id="1.10.287.130:FF:000002">
    <property type="entry name" value="Two-component osmosensing histidine kinase"/>
    <property type="match status" value="1"/>
</dbReference>
<comment type="caution">
    <text evidence="23">The sequence shown here is derived from an EMBL/GenBank/DDBJ whole genome shotgun (WGS) entry which is preliminary data.</text>
</comment>
<dbReference type="GO" id="GO:0000155">
    <property type="term" value="F:phosphorelay sensor kinase activity"/>
    <property type="evidence" value="ECO:0007669"/>
    <property type="project" value="InterPro"/>
</dbReference>
<dbReference type="Pfam" id="PF02518">
    <property type="entry name" value="HATPase_c"/>
    <property type="match status" value="1"/>
</dbReference>
<dbReference type="CDD" id="cd00082">
    <property type="entry name" value="HisKA"/>
    <property type="match status" value="1"/>
</dbReference>
<feature type="modified residue" description="4-aspartylphosphate" evidence="17">
    <location>
        <position position="889"/>
    </location>
</feature>
<keyword evidence="12" id="KW-0902">Two-component regulatory system</keyword>
<dbReference type="GO" id="GO:0005524">
    <property type="term" value="F:ATP binding"/>
    <property type="evidence" value="ECO:0007669"/>
    <property type="project" value="UniProtKB-KW"/>
</dbReference>
<dbReference type="Pfam" id="PF00072">
    <property type="entry name" value="Response_reg"/>
    <property type="match status" value="1"/>
</dbReference>
<feature type="domain" description="HPt" evidence="22">
    <location>
        <begin position="1023"/>
        <end position="1118"/>
    </location>
</feature>
<keyword evidence="9 23" id="KW-0418">Kinase</keyword>
<dbReference type="PANTHER" id="PTHR45339">
    <property type="entry name" value="HYBRID SIGNAL TRANSDUCTION HISTIDINE KINASE J"/>
    <property type="match status" value="1"/>
</dbReference>
<dbReference type="Gene3D" id="3.40.50.2300">
    <property type="match status" value="1"/>
</dbReference>
<evidence type="ECO:0000256" key="7">
    <source>
        <dbReference type="ARBA" id="ARBA00022692"/>
    </source>
</evidence>
<dbReference type="PROSITE" id="PS50109">
    <property type="entry name" value="HIS_KIN"/>
    <property type="match status" value="1"/>
</dbReference>
<dbReference type="CDD" id="cd00088">
    <property type="entry name" value="HPT"/>
    <property type="match status" value="1"/>
</dbReference>
<dbReference type="GO" id="GO:0005886">
    <property type="term" value="C:plasma membrane"/>
    <property type="evidence" value="ECO:0007669"/>
    <property type="project" value="UniProtKB-SubCell"/>
</dbReference>
<proteinExistence type="predicted"/>
<protein>
    <recommendedName>
        <fullName evidence="15">Sensory/regulatory protein RpfC</fullName>
        <ecNumber evidence="3">2.7.13.3</ecNumber>
    </recommendedName>
</protein>